<sequence>MFTHPCDSLPQIVCPMDEHAIPSNSFCSAPPHSEPLLPLSSVTPSCADDGISGHRRSGRIQEIKAQTPEKQSPSDSGAAQESSRQNLSPTKRQRESANMVQVSQSEQFRIEGTHVLENQNEDGFDVSLTAEHQNKQKTCKSPRKKPNVFALDVEVEQFVEDTTQNPDTAKSEMDACEVLAVAPMGWVIGPLFQSFKSKMASFTEIVMSPVKLFKAHSPPPCTEHPDKLDECELQADAPSDVEHSEQSGTFHPEAQSRNSNRMLKRISRRSVK</sequence>
<dbReference type="Proteomes" id="UP001346869">
    <property type="component" value="Unassembled WGS sequence"/>
</dbReference>
<feature type="region of interest" description="Disordered" evidence="1">
    <location>
        <begin position="233"/>
        <end position="272"/>
    </location>
</feature>
<feature type="region of interest" description="Disordered" evidence="1">
    <location>
        <begin position="38"/>
        <end position="101"/>
    </location>
</feature>
<evidence type="ECO:0000313" key="3">
    <source>
        <dbReference type="Proteomes" id="UP001346869"/>
    </source>
</evidence>
<reference evidence="2 3" key="2">
    <citation type="journal article" date="2023" name="Mol. Biol. Evol.">
        <title>Genomics of Secondarily Temperate Adaptation in the Only Non-Antarctic Icefish.</title>
        <authorList>
            <person name="Rivera-Colon A.G."/>
            <person name="Rayamajhi N."/>
            <person name="Minhas B.F."/>
            <person name="Madrigal G."/>
            <person name="Bilyk K.T."/>
            <person name="Yoon V."/>
            <person name="Hune M."/>
            <person name="Gregory S."/>
            <person name="Cheng C.H.C."/>
            <person name="Catchen J.M."/>
        </authorList>
    </citation>
    <scope>NUCLEOTIDE SEQUENCE [LARGE SCALE GENOMIC DNA]</scope>
    <source>
        <strain evidence="2">JMC-PN-2008</strain>
    </source>
</reference>
<comment type="caution">
    <text evidence="2">The sequence shown here is derived from an EMBL/GenBank/DDBJ whole genome shotgun (WGS) entry which is preliminary data.</text>
</comment>
<name>A0AAN7X1V5_ELEMC</name>
<proteinExistence type="predicted"/>
<feature type="compositionally biased region" description="Polar residues" evidence="1">
    <location>
        <begin position="68"/>
        <end position="101"/>
    </location>
</feature>
<gene>
    <name evidence="2" type="ORF">PBY51_007672</name>
</gene>
<evidence type="ECO:0000256" key="1">
    <source>
        <dbReference type="SAM" id="MobiDB-lite"/>
    </source>
</evidence>
<protein>
    <submittedName>
        <fullName evidence="2">Uncharacterized protein</fullName>
    </submittedName>
</protein>
<organism evidence="2 3">
    <name type="scientific">Eleginops maclovinus</name>
    <name type="common">Patagonian blennie</name>
    <name type="synonym">Eleginus maclovinus</name>
    <dbReference type="NCBI Taxonomy" id="56733"/>
    <lineage>
        <taxon>Eukaryota</taxon>
        <taxon>Metazoa</taxon>
        <taxon>Chordata</taxon>
        <taxon>Craniata</taxon>
        <taxon>Vertebrata</taxon>
        <taxon>Euteleostomi</taxon>
        <taxon>Actinopterygii</taxon>
        <taxon>Neopterygii</taxon>
        <taxon>Teleostei</taxon>
        <taxon>Neoteleostei</taxon>
        <taxon>Acanthomorphata</taxon>
        <taxon>Eupercaria</taxon>
        <taxon>Perciformes</taxon>
        <taxon>Notothenioidei</taxon>
        <taxon>Eleginopidae</taxon>
        <taxon>Eleginops</taxon>
    </lineage>
</organism>
<feature type="compositionally biased region" description="Basic residues" evidence="1">
    <location>
        <begin position="262"/>
        <end position="272"/>
    </location>
</feature>
<reference evidence="2 3" key="1">
    <citation type="journal article" date="2023" name="Genes (Basel)">
        <title>Chromosome-Level Genome Assembly and Circadian Gene Repertoire of the Patagonia Blennie Eleginops maclovinus-The Closest Ancestral Proxy of Antarctic Cryonotothenioids.</title>
        <authorList>
            <person name="Cheng C.C."/>
            <person name="Rivera-Colon A.G."/>
            <person name="Minhas B.F."/>
            <person name="Wilson L."/>
            <person name="Rayamajhi N."/>
            <person name="Vargas-Chacoff L."/>
            <person name="Catchen J.M."/>
        </authorList>
    </citation>
    <scope>NUCLEOTIDE SEQUENCE [LARGE SCALE GENOMIC DNA]</scope>
    <source>
        <strain evidence="2">JMC-PN-2008</strain>
    </source>
</reference>
<evidence type="ECO:0000313" key="2">
    <source>
        <dbReference type="EMBL" id="KAK5856051.1"/>
    </source>
</evidence>
<accession>A0AAN7X1V5</accession>
<dbReference type="AlphaFoldDB" id="A0AAN7X1V5"/>
<keyword evidence="3" id="KW-1185">Reference proteome</keyword>
<dbReference type="EMBL" id="JAUZQC010000017">
    <property type="protein sequence ID" value="KAK5856051.1"/>
    <property type="molecule type" value="Genomic_DNA"/>
</dbReference>